<reference evidence="2" key="1">
    <citation type="submission" date="2023-03" db="EMBL/GenBank/DDBJ databases">
        <title>Stygiobacter electus gen. nov., sp. nov., facultatively anaerobic thermotolerant bacterium of the class Ignavibacteria from a well of Yessentuki mineral water deposit.</title>
        <authorList>
            <person name="Podosokorskaya O.A."/>
            <person name="Elcheninov A.G."/>
            <person name="Petrova N.F."/>
            <person name="Zavarzina D.G."/>
            <person name="Kublanov I.V."/>
            <person name="Merkel A.Y."/>
        </authorList>
    </citation>
    <scope>NUCLEOTIDE SEQUENCE</scope>
    <source>
        <strain evidence="2">09-Me</strain>
    </source>
</reference>
<dbReference type="Proteomes" id="UP001221302">
    <property type="component" value="Unassembled WGS sequence"/>
</dbReference>
<keyword evidence="1" id="KW-0812">Transmembrane</keyword>
<accession>A0AAE3NZ27</accession>
<proteinExistence type="predicted"/>
<name>A0AAE3NZ27_9BACT</name>
<keyword evidence="3" id="KW-1185">Reference proteome</keyword>
<evidence type="ECO:0000313" key="2">
    <source>
        <dbReference type="EMBL" id="MDF1610747.1"/>
    </source>
</evidence>
<protein>
    <submittedName>
        <fullName evidence="2">Uncharacterized protein</fullName>
    </submittedName>
</protein>
<dbReference type="RefSeq" id="WP_321534512.1">
    <property type="nucleotide sequence ID" value="NZ_JARGDL010000001.1"/>
</dbReference>
<evidence type="ECO:0000313" key="3">
    <source>
        <dbReference type="Proteomes" id="UP001221302"/>
    </source>
</evidence>
<gene>
    <name evidence="2" type="ORF">P0M35_01170</name>
</gene>
<sequence>MKEVISHNWKKYLFFFFLLVLSTVLMINFKHKKNLQNFYGEAKEKISSYIKNLKPIFTKTNITNEDIFNFAFYKSLPLDREEGKVLLINNNNGEDIIEIKNLPIKKTQNLNSYLNFLASNDKDKNKIDSLLNFYRTSIYQNIFIGDDSYAVNPEIILLRENLITDLLSISQKIDKNKARELFSLDNFKSLKKMIYENHLKNKMEFLLITKDTVYVTKFSFDKKKLQKQIIEADKDGLNLISEIDKPIAKIKLVFDDNTRMKNINQFKIDANDVKITLNKEMINKNLNDSLRKVLDENITKIIQLFANDRAIKNLQSTKELVKFSNPNEIANATINLVRELNISNKVNEALRKDSSYFNLVNDSIKIKKMHEEIRKANKKLKRLNLDTIKIK</sequence>
<organism evidence="2 3">
    <name type="scientific">Stygiobacter electus</name>
    <dbReference type="NCBI Taxonomy" id="3032292"/>
    <lineage>
        <taxon>Bacteria</taxon>
        <taxon>Pseudomonadati</taxon>
        <taxon>Ignavibacteriota</taxon>
        <taxon>Ignavibacteria</taxon>
        <taxon>Ignavibacteriales</taxon>
        <taxon>Melioribacteraceae</taxon>
        <taxon>Stygiobacter</taxon>
    </lineage>
</organism>
<evidence type="ECO:0000256" key="1">
    <source>
        <dbReference type="SAM" id="Phobius"/>
    </source>
</evidence>
<feature type="transmembrane region" description="Helical" evidence="1">
    <location>
        <begin position="12"/>
        <end position="29"/>
    </location>
</feature>
<keyword evidence="1" id="KW-0472">Membrane</keyword>
<keyword evidence="1" id="KW-1133">Transmembrane helix</keyword>
<dbReference type="EMBL" id="JARGDL010000001">
    <property type="protein sequence ID" value="MDF1610747.1"/>
    <property type="molecule type" value="Genomic_DNA"/>
</dbReference>
<dbReference type="AlphaFoldDB" id="A0AAE3NZ27"/>
<comment type="caution">
    <text evidence="2">The sequence shown here is derived from an EMBL/GenBank/DDBJ whole genome shotgun (WGS) entry which is preliminary data.</text>
</comment>